<dbReference type="OrthoDB" id="265974at2"/>
<protein>
    <recommendedName>
        <fullName evidence="2">DUF4886 domain-containing protein</fullName>
    </recommendedName>
</protein>
<reference evidence="3 4" key="1">
    <citation type="submission" date="2016-01" db="EMBL/GenBank/DDBJ databases">
        <title>High potential of lignocellulose degradation of a new Verrucomicrobia species.</title>
        <authorList>
            <person name="Wang Y."/>
            <person name="Shi Y."/>
            <person name="Qiu Z."/>
            <person name="Liu S."/>
            <person name="Yang H."/>
        </authorList>
    </citation>
    <scope>NUCLEOTIDE SEQUENCE [LARGE SCALE GENOMIC DNA]</scope>
    <source>
        <strain evidence="3 4">TSB47</strain>
    </source>
</reference>
<dbReference type="RefSeq" id="WP_068769191.1">
    <property type="nucleotide sequence ID" value="NZ_CP109796.1"/>
</dbReference>
<dbReference type="GO" id="GO:0016788">
    <property type="term" value="F:hydrolase activity, acting on ester bonds"/>
    <property type="evidence" value="ECO:0007669"/>
    <property type="project" value="UniProtKB-ARBA"/>
</dbReference>
<evidence type="ECO:0000256" key="1">
    <source>
        <dbReference type="SAM" id="SignalP"/>
    </source>
</evidence>
<dbReference type="SUPFAM" id="SSF52266">
    <property type="entry name" value="SGNH hydrolase"/>
    <property type="match status" value="1"/>
</dbReference>
<dbReference type="STRING" id="1184151.AW736_05375"/>
<feature type="signal peptide" evidence="1">
    <location>
        <begin position="1"/>
        <end position="29"/>
    </location>
</feature>
<keyword evidence="4" id="KW-1185">Reference proteome</keyword>
<feature type="domain" description="DUF4886" evidence="2">
    <location>
        <begin position="39"/>
        <end position="221"/>
    </location>
</feature>
<dbReference type="Gene3D" id="3.40.50.1110">
    <property type="entry name" value="SGNH hydrolase"/>
    <property type="match status" value="1"/>
</dbReference>
<sequence>MKFHIPAMRWRALAVLAFLVIDASLYAQAVAVPQRDSVKLLTVGNSFADDATFYLPGLAEAAGKELVLFRANLPGCPLERHARHLGLAVARPDAPEGSPYKNHPVLKISGKDMVSLPEALGALDWDYVTIQQLSAFSFKADTYEPYAQQLVAAIKKHSPGAQILVHQTWAYREDHKYFQRGDGFTQEKMYEQLSAAYGQLAKRYGLRILPSGEAMQAARQTPRWQYRPDPDFDFKNPSAGLLPEQRGSLNIGWVWKKNQDGVEEFILDASHANVAGRYLTACVFYEGLFGDDVREVSFVPKSLSDEDAADLRRIAHSVVLRRAEEAFAVLNVCLPSN</sequence>
<dbReference type="Pfam" id="PF16227">
    <property type="entry name" value="DUF4886"/>
    <property type="match status" value="1"/>
</dbReference>
<dbReference type="InterPro" id="IPR036514">
    <property type="entry name" value="SGNH_hydro_sf"/>
</dbReference>
<name>A0A178IMZ0_9BACT</name>
<evidence type="ECO:0000313" key="4">
    <source>
        <dbReference type="Proteomes" id="UP000078486"/>
    </source>
</evidence>
<feature type="chain" id="PRO_5008089127" description="DUF4886 domain-containing protein" evidence="1">
    <location>
        <begin position="30"/>
        <end position="337"/>
    </location>
</feature>
<keyword evidence="1" id="KW-0732">Signal</keyword>
<comment type="caution">
    <text evidence="3">The sequence shown here is derived from an EMBL/GenBank/DDBJ whole genome shotgun (WGS) entry which is preliminary data.</text>
</comment>
<accession>A0A178IMZ0</accession>
<dbReference type="Proteomes" id="UP000078486">
    <property type="component" value="Unassembled WGS sequence"/>
</dbReference>
<dbReference type="InterPro" id="IPR032616">
    <property type="entry name" value="DUF4886"/>
</dbReference>
<gene>
    <name evidence="3" type="ORF">AW736_05375</name>
</gene>
<evidence type="ECO:0000313" key="3">
    <source>
        <dbReference type="EMBL" id="OAM91061.1"/>
    </source>
</evidence>
<proteinExistence type="predicted"/>
<dbReference type="EMBL" id="LRRQ01000042">
    <property type="protein sequence ID" value="OAM91061.1"/>
    <property type="molecule type" value="Genomic_DNA"/>
</dbReference>
<dbReference type="AlphaFoldDB" id="A0A178IMZ0"/>
<evidence type="ECO:0000259" key="2">
    <source>
        <dbReference type="Pfam" id="PF16227"/>
    </source>
</evidence>
<organism evidence="3 4">
    <name type="scientific">Termitidicoccus mucosus</name>
    <dbReference type="NCBI Taxonomy" id="1184151"/>
    <lineage>
        <taxon>Bacteria</taxon>
        <taxon>Pseudomonadati</taxon>
        <taxon>Verrucomicrobiota</taxon>
        <taxon>Opitutia</taxon>
        <taxon>Opitutales</taxon>
        <taxon>Opitutaceae</taxon>
        <taxon>Termitidicoccus</taxon>
    </lineage>
</organism>